<protein>
    <submittedName>
        <fullName evidence="4">Uncharacterized protein (TIGR02231 family)</fullName>
    </submittedName>
</protein>
<dbReference type="RefSeq" id="WP_141996749.1">
    <property type="nucleotide sequence ID" value="NZ_VFML01000001.1"/>
</dbReference>
<feature type="coiled-coil region" evidence="1">
    <location>
        <begin position="137"/>
        <end position="171"/>
    </location>
</feature>
<gene>
    <name evidence="4" type="ORF">FB471_1677</name>
</gene>
<evidence type="ECO:0000313" key="5">
    <source>
        <dbReference type="Proteomes" id="UP000320876"/>
    </source>
</evidence>
<dbReference type="EMBL" id="VFML01000001">
    <property type="protein sequence ID" value="TQJ01961.1"/>
    <property type="molecule type" value="Genomic_DNA"/>
</dbReference>
<dbReference type="InterPro" id="IPR025554">
    <property type="entry name" value="DUF4140"/>
</dbReference>
<dbReference type="Pfam" id="PF13600">
    <property type="entry name" value="DUF4140"/>
    <property type="match status" value="1"/>
</dbReference>
<dbReference type="Proteomes" id="UP000320876">
    <property type="component" value="Unassembled WGS sequence"/>
</dbReference>
<organism evidence="4 5">
    <name type="scientific">Amycolatopsis cihanbeyliensis</name>
    <dbReference type="NCBI Taxonomy" id="1128664"/>
    <lineage>
        <taxon>Bacteria</taxon>
        <taxon>Bacillati</taxon>
        <taxon>Actinomycetota</taxon>
        <taxon>Actinomycetes</taxon>
        <taxon>Pseudonocardiales</taxon>
        <taxon>Pseudonocardiaceae</taxon>
        <taxon>Amycolatopsis</taxon>
    </lineage>
</organism>
<dbReference type="PANTHER" id="PTHR31005:SF8">
    <property type="entry name" value="DUF4139 DOMAIN-CONTAINING PROTEIN"/>
    <property type="match status" value="1"/>
</dbReference>
<keyword evidence="5" id="KW-1185">Reference proteome</keyword>
<evidence type="ECO:0000259" key="2">
    <source>
        <dbReference type="Pfam" id="PF13598"/>
    </source>
</evidence>
<dbReference type="PANTHER" id="PTHR31005">
    <property type="entry name" value="DUF4139 DOMAIN-CONTAINING PROTEIN"/>
    <property type="match status" value="1"/>
</dbReference>
<dbReference type="Pfam" id="PF13598">
    <property type="entry name" value="DUF4139"/>
    <property type="match status" value="1"/>
</dbReference>
<comment type="caution">
    <text evidence="4">The sequence shown here is derived from an EMBL/GenBank/DDBJ whole genome shotgun (WGS) entry which is preliminary data.</text>
</comment>
<evidence type="ECO:0000256" key="1">
    <source>
        <dbReference type="SAM" id="Coils"/>
    </source>
</evidence>
<reference evidence="4 5" key="1">
    <citation type="submission" date="2019-06" db="EMBL/GenBank/DDBJ databases">
        <title>Sequencing the genomes of 1000 actinobacteria strains.</title>
        <authorList>
            <person name="Klenk H.-P."/>
        </authorList>
    </citation>
    <scope>NUCLEOTIDE SEQUENCE [LARGE SCALE GENOMIC DNA]</scope>
    <source>
        <strain evidence="4 5">DSM 45679</strain>
    </source>
</reference>
<evidence type="ECO:0000313" key="4">
    <source>
        <dbReference type="EMBL" id="TQJ01961.1"/>
    </source>
</evidence>
<evidence type="ECO:0000259" key="3">
    <source>
        <dbReference type="Pfam" id="PF13600"/>
    </source>
</evidence>
<proteinExistence type="predicted"/>
<name>A0A542DFZ8_AMYCI</name>
<dbReference type="OrthoDB" id="9777444at2"/>
<sequence>MPTIIDAPIAAVTVYPRHARVTRKGRADLGSGDRFVVSRLPLGLAPESVRVSGSGPATVVGVDLTPEVHAQSADPVLEELLERERAARQRLDEVVDAETVQNTRSTLLDSLARRSGSAFAKALSTGETAPDRVAEVGDALAEQLAQVLARRRELTEQHTRLAEELAAASRAVEQRGAEQGPDRNAVTIELAADEGAGEAEVELELSYVVSEAGWDSGYDVRLRDDTLTLTWYGLITQHTGEDWPECELALSTARPSATLSIPELAPWFLDRERKAGAVREMAAGGLEAYAPPPGAAAAQGYELAASTAEVRHGIAAATYRPRRPVAVPTDGGAHRTTITELELATRLDHVTAPSRDEHAYLRAVATNTSEHTLRPGNASVFHGTEFIGTTRLEPWAPGEEVELALGIDERIRVERELVRRSAGKAGLPGLPGARRRDAEYRTTVHNHGPRQATVTVLDQVPVSRDEAITVRDVRTSPEPAERTDLGELSWRLDLPPGGSAELSLSFRVDVGKGVELTGWRE</sequence>
<feature type="domain" description="DUF4140" evidence="3">
    <location>
        <begin position="12"/>
        <end position="108"/>
    </location>
</feature>
<keyword evidence="1" id="KW-0175">Coiled coil</keyword>
<accession>A0A542DFZ8</accession>
<dbReference type="InterPro" id="IPR037291">
    <property type="entry name" value="DUF4139"/>
</dbReference>
<dbReference type="InterPro" id="IPR011935">
    <property type="entry name" value="CHP02231"/>
</dbReference>
<dbReference type="AlphaFoldDB" id="A0A542DFZ8"/>
<feature type="domain" description="DUF4139" evidence="2">
    <location>
        <begin position="203"/>
        <end position="509"/>
    </location>
</feature>
<dbReference type="NCBIfam" id="TIGR02231">
    <property type="entry name" value="mucoidy inhibitor MuiA family protein"/>
    <property type="match status" value="1"/>
</dbReference>